<reference evidence="6 7" key="1">
    <citation type="submission" date="2020-03" db="EMBL/GenBank/DDBJ databases">
        <title>Genomic Encyclopedia of Type Strains, Phase IV (KMG-IV): sequencing the most valuable type-strain genomes for metagenomic binning, comparative biology and taxonomic classification.</title>
        <authorList>
            <person name="Goeker M."/>
        </authorList>
    </citation>
    <scope>NUCLEOTIDE SEQUENCE [LARGE SCALE GENOMIC DNA]</scope>
    <source>
        <strain evidence="6 7">DSM 103870</strain>
    </source>
</reference>
<sequence>MTPVQSSPAPSLAIENVRKTFTVETRTFAALDDVSLTLRHNEIVSILGPSGCGKSTLLRLVAGLETPDAGALFINGRRPVAGPARDCAIVFQDHRLFPWLTVSGNVDLALDSCRLAPAERRERVRRYIALVGLGSFASAYPRQLSGGMAQRAAIARALVAEPALLLMDEPFGALDSLLRTRLQGELLDIWERNRVTILLVTHDVEEAIYLSDRVVVMQPNPGRIRAVVDVGLPRPRQREETAFIALRKSLLELLS</sequence>
<evidence type="ECO:0000256" key="4">
    <source>
        <dbReference type="ARBA" id="ARBA00022840"/>
    </source>
</evidence>
<keyword evidence="4" id="KW-0067">ATP-binding</keyword>
<keyword evidence="7" id="KW-1185">Reference proteome</keyword>
<evidence type="ECO:0000313" key="7">
    <source>
        <dbReference type="Proteomes" id="UP001429580"/>
    </source>
</evidence>
<name>A0ABX0V1U1_9HYPH</name>
<dbReference type="EMBL" id="JAASQI010000007">
    <property type="protein sequence ID" value="NIJ59164.1"/>
    <property type="molecule type" value="Genomic_DNA"/>
</dbReference>
<dbReference type="InterPro" id="IPR017871">
    <property type="entry name" value="ABC_transporter-like_CS"/>
</dbReference>
<dbReference type="InterPro" id="IPR003593">
    <property type="entry name" value="AAA+_ATPase"/>
</dbReference>
<keyword evidence="2" id="KW-0813">Transport</keyword>
<evidence type="ECO:0000256" key="3">
    <source>
        <dbReference type="ARBA" id="ARBA00022741"/>
    </source>
</evidence>
<dbReference type="PANTHER" id="PTHR42788">
    <property type="entry name" value="TAURINE IMPORT ATP-BINDING PROTEIN-RELATED"/>
    <property type="match status" value="1"/>
</dbReference>
<dbReference type="InterPro" id="IPR027417">
    <property type="entry name" value="P-loop_NTPase"/>
</dbReference>
<feature type="domain" description="ABC transporter" evidence="5">
    <location>
        <begin position="12"/>
        <end position="244"/>
    </location>
</feature>
<dbReference type="SUPFAM" id="SSF52540">
    <property type="entry name" value="P-loop containing nucleoside triphosphate hydrolases"/>
    <property type="match status" value="1"/>
</dbReference>
<dbReference type="PROSITE" id="PS50893">
    <property type="entry name" value="ABC_TRANSPORTER_2"/>
    <property type="match status" value="1"/>
</dbReference>
<comment type="caution">
    <text evidence="6">The sequence shown here is derived from an EMBL/GenBank/DDBJ whole genome shotgun (WGS) entry which is preliminary data.</text>
</comment>
<dbReference type="PANTHER" id="PTHR42788:SF13">
    <property type="entry name" value="ALIPHATIC SULFONATES IMPORT ATP-BINDING PROTEIN SSUB"/>
    <property type="match status" value="1"/>
</dbReference>
<evidence type="ECO:0000256" key="1">
    <source>
        <dbReference type="ARBA" id="ARBA00005417"/>
    </source>
</evidence>
<dbReference type="SMART" id="SM00382">
    <property type="entry name" value="AAA"/>
    <property type="match status" value="1"/>
</dbReference>
<gene>
    <name evidence="6" type="ORF">FHS82_003019</name>
</gene>
<dbReference type="InterPro" id="IPR050166">
    <property type="entry name" value="ABC_transporter_ATP-bind"/>
</dbReference>
<keyword evidence="3" id="KW-0547">Nucleotide-binding</keyword>
<dbReference type="Proteomes" id="UP001429580">
    <property type="component" value="Unassembled WGS sequence"/>
</dbReference>
<dbReference type="PROSITE" id="PS00211">
    <property type="entry name" value="ABC_TRANSPORTER_1"/>
    <property type="match status" value="1"/>
</dbReference>
<proteinExistence type="inferred from homology"/>
<evidence type="ECO:0000256" key="2">
    <source>
        <dbReference type="ARBA" id="ARBA00022448"/>
    </source>
</evidence>
<dbReference type="CDD" id="cd03293">
    <property type="entry name" value="ABC_NrtD_SsuB_transporters"/>
    <property type="match status" value="1"/>
</dbReference>
<comment type="similarity">
    <text evidence="1">Belongs to the ABC transporter superfamily.</text>
</comment>
<dbReference type="InterPro" id="IPR003439">
    <property type="entry name" value="ABC_transporter-like_ATP-bd"/>
</dbReference>
<protein>
    <submittedName>
        <fullName evidence="6">ABC-type nitrate/sulfonate/bicarbonate transport system ATPase subunit</fullName>
    </submittedName>
</protein>
<dbReference type="Gene3D" id="3.40.50.300">
    <property type="entry name" value="P-loop containing nucleotide triphosphate hydrolases"/>
    <property type="match status" value="1"/>
</dbReference>
<evidence type="ECO:0000259" key="5">
    <source>
        <dbReference type="PROSITE" id="PS50893"/>
    </source>
</evidence>
<dbReference type="Pfam" id="PF00005">
    <property type="entry name" value="ABC_tran"/>
    <property type="match status" value="1"/>
</dbReference>
<evidence type="ECO:0000313" key="6">
    <source>
        <dbReference type="EMBL" id="NIJ59164.1"/>
    </source>
</evidence>
<accession>A0ABX0V1U1</accession>
<organism evidence="6 7">
    <name type="scientific">Pseudochelatococcus lubricantis</name>
    <dbReference type="NCBI Taxonomy" id="1538102"/>
    <lineage>
        <taxon>Bacteria</taxon>
        <taxon>Pseudomonadati</taxon>
        <taxon>Pseudomonadota</taxon>
        <taxon>Alphaproteobacteria</taxon>
        <taxon>Hyphomicrobiales</taxon>
        <taxon>Chelatococcaceae</taxon>
        <taxon>Pseudochelatococcus</taxon>
    </lineage>
</organism>
<dbReference type="RefSeq" id="WP_166954277.1">
    <property type="nucleotide sequence ID" value="NZ_JAASQI010000007.1"/>
</dbReference>